<dbReference type="SUPFAM" id="SSF47757">
    <property type="entry name" value="Chemotaxis receptor methyltransferase CheR, N-terminal domain"/>
    <property type="match status" value="1"/>
</dbReference>
<dbReference type="InterPro" id="IPR036804">
    <property type="entry name" value="CheR_N_sf"/>
</dbReference>
<dbReference type="PRINTS" id="PR00996">
    <property type="entry name" value="CHERMTFRASE"/>
</dbReference>
<dbReference type="SMART" id="SM00138">
    <property type="entry name" value="MeTrc"/>
    <property type="match status" value="1"/>
</dbReference>
<dbReference type="InterPro" id="IPR026024">
    <property type="entry name" value="Chemotaxis_MeTrfase_CheR"/>
</dbReference>
<evidence type="ECO:0000259" key="7">
    <source>
        <dbReference type="PROSITE" id="PS50123"/>
    </source>
</evidence>
<name>A0A084IMW2_SALHC</name>
<dbReference type="GO" id="GO:0008983">
    <property type="term" value="F:protein-glutamate O-methyltransferase activity"/>
    <property type="evidence" value="ECO:0007669"/>
    <property type="project" value="UniProtKB-EC"/>
</dbReference>
<dbReference type="InterPro" id="IPR029063">
    <property type="entry name" value="SAM-dependent_MTases_sf"/>
</dbReference>
<dbReference type="EC" id="2.1.1.80" evidence="5"/>
<accession>A0A084IMW2</accession>
<feature type="binding site" evidence="6">
    <location>
        <begin position="228"/>
        <end position="229"/>
    </location>
    <ligand>
        <name>S-adenosyl-L-methionine</name>
        <dbReference type="ChEBI" id="CHEBI:59789"/>
    </ligand>
</feature>
<sequence>MSDVIDSREAAATPTRDLVFTDADFARLRRMIGERAGIALSERKREMAYSRLARRVRLAGQRRFADYLDPLEADASHPEWEHFTNALTTNLTSFFREAHHFPLLAEHVARRSGPISIWCCAASTGEEPWSIAITLAETLGSAAERAEIVATDIDTRALADARAGIYPLAAVEKLSEERRKRFFLRGTGARSGLARVAPALRSRVHFAPLNLASGDWPVDGPFDAIFCRNLMIYFDKDTQQRVLKRFAGLMKPDGLLFAGHSENFSYFENPFVLRGQTVYRLRGGAR</sequence>
<evidence type="ECO:0000256" key="5">
    <source>
        <dbReference type="PIRNR" id="PIRNR000410"/>
    </source>
</evidence>
<dbReference type="eggNOG" id="COG1352">
    <property type="taxonomic scope" value="Bacteria"/>
</dbReference>
<dbReference type="Pfam" id="PF03705">
    <property type="entry name" value="CheR_N"/>
    <property type="match status" value="1"/>
</dbReference>
<dbReference type="PANTHER" id="PTHR24422">
    <property type="entry name" value="CHEMOTAXIS PROTEIN METHYLTRANSFERASE"/>
    <property type="match status" value="1"/>
</dbReference>
<dbReference type="SUPFAM" id="SSF53335">
    <property type="entry name" value="S-adenosyl-L-methionine-dependent methyltransferases"/>
    <property type="match status" value="1"/>
</dbReference>
<dbReference type="PIRSF" id="PIRSF000410">
    <property type="entry name" value="CheR"/>
    <property type="match status" value="1"/>
</dbReference>
<evidence type="ECO:0000256" key="3">
    <source>
        <dbReference type="ARBA" id="ARBA00022679"/>
    </source>
</evidence>
<dbReference type="PROSITE" id="PS50123">
    <property type="entry name" value="CHER"/>
    <property type="match status" value="1"/>
</dbReference>
<comment type="catalytic activity">
    <reaction evidence="1 5">
        <text>L-glutamyl-[protein] + S-adenosyl-L-methionine = [protein]-L-glutamate 5-O-methyl ester + S-adenosyl-L-homocysteine</text>
        <dbReference type="Rhea" id="RHEA:24452"/>
        <dbReference type="Rhea" id="RHEA-COMP:10208"/>
        <dbReference type="Rhea" id="RHEA-COMP:10311"/>
        <dbReference type="ChEBI" id="CHEBI:29973"/>
        <dbReference type="ChEBI" id="CHEBI:57856"/>
        <dbReference type="ChEBI" id="CHEBI:59789"/>
        <dbReference type="ChEBI" id="CHEBI:82795"/>
        <dbReference type="EC" id="2.1.1.80"/>
    </reaction>
</comment>
<dbReference type="Gene3D" id="3.40.50.150">
    <property type="entry name" value="Vaccinia Virus protein VP39"/>
    <property type="match status" value="1"/>
</dbReference>
<dbReference type="InterPro" id="IPR050903">
    <property type="entry name" value="Bact_Chemotaxis_MeTrfase"/>
</dbReference>
<dbReference type="EMBL" id="APNK01000007">
    <property type="protein sequence ID" value="KEZ78046.1"/>
    <property type="molecule type" value="Genomic_DNA"/>
</dbReference>
<dbReference type="Pfam" id="PF01739">
    <property type="entry name" value="CheR"/>
    <property type="match status" value="1"/>
</dbReference>
<dbReference type="GO" id="GO:0032259">
    <property type="term" value="P:methylation"/>
    <property type="evidence" value="ECO:0007669"/>
    <property type="project" value="UniProtKB-KW"/>
</dbReference>
<protein>
    <recommendedName>
        <fullName evidence="5">Chemotaxis protein methyltransferase</fullName>
        <ecNumber evidence="5">2.1.1.80</ecNumber>
    </recommendedName>
</protein>
<feature type="binding site" evidence="6">
    <location>
        <begin position="210"/>
        <end position="211"/>
    </location>
    <ligand>
        <name>S-adenosyl-L-methionine</name>
        <dbReference type="ChEBI" id="CHEBI:59789"/>
    </ligand>
</feature>
<dbReference type="CDD" id="cd02440">
    <property type="entry name" value="AdoMet_MTases"/>
    <property type="match status" value="1"/>
</dbReference>
<keyword evidence="2 5" id="KW-0489">Methyltransferase</keyword>
<dbReference type="InterPro" id="IPR000780">
    <property type="entry name" value="CheR_MeTrfase"/>
</dbReference>
<comment type="function">
    <text evidence="5">Methylation of the membrane-bound methyl-accepting chemotaxis proteins (MCP) to form gamma-glutamyl methyl ester residues in MCP.</text>
</comment>
<evidence type="ECO:0000313" key="8">
    <source>
        <dbReference type="EMBL" id="KEZ78046.1"/>
    </source>
</evidence>
<dbReference type="AlphaFoldDB" id="A0A084IMW2"/>
<feature type="binding site" evidence="6">
    <location>
        <position position="152"/>
    </location>
    <ligand>
        <name>S-adenosyl-L-methionine</name>
        <dbReference type="ChEBI" id="CHEBI:59789"/>
    </ligand>
</feature>
<feature type="binding site" evidence="6">
    <location>
        <position position="92"/>
    </location>
    <ligand>
        <name>S-adenosyl-L-methionine</name>
        <dbReference type="ChEBI" id="CHEBI:59789"/>
    </ligand>
</feature>
<dbReference type="PATRIC" id="fig|1304275.5.peg.1455"/>
<organism evidence="8 9">
    <name type="scientific">Salinisphaera hydrothermalis (strain C41B8)</name>
    <dbReference type="NCBI Taxonomy" id="1304275"/>
    <lineage>
        <taxon>Bacteria</taxon>
        <taxon>Pseudomonadati</taxon>
        <taxon>Pseudomonadota</taxon>
        <taxon>Gammaproteobacteria</taxon>
        <taxon>Salinisphaerales</taxon>
        <taxon>Salinisphaeraceae</taxon>
        <taxon>Salinisphaera</taxon>
    </lineage>
</organism>
<dbReference type="PANTHER" id="PTHR24422:SF19">
    <property type="entry name" value="CHEMOTAXIS PROTEIN METHYLTRANSFERASE"/>
    <property type="match status" value="1"/>
</dbReference>
<evidence type="ECO:0000256" key="2">
    <source>
        <dbReference type="ARBA" id="ARBA00022603"/>
    </source>
</evidence>
<dbReference type="InterPro" id="IPR022641">
    <property type="entry name" value="CheR_N"/>
</dbReference>
<evidence type="ECO:0000256" key="4">
    <source>
        <dbReference type="ARBA" id="ARBA00022691"/>
    </source>
</evidence>
<dbReference type="RefSeq" id="WP_051883216.1">
    <property type="nucleotide sequence ID" value="NZ_APNK01000007.1"/>
</dbReference>
<keyword evidence="9" id="KW-1185">Reference proteome</keyword>
<feature type="domain" description="CheR-type methyltransferase" evidence="7">
    <location>
        <begin position="13"/>
        <end position="284"/>
    </location>
</feature>
<proteinExistence type="predicted"/>
<feature type="binding site" evidence="6">
    <location>
        <position position="90"/>
    </location>
    <ligand>
        <name>S-adenosyl-L-methionine</name>
        <dbReference type="ChEBI" id="CHEBI:59789"/>
    </ligand>
</feature>
<evidence type="ECO:0000313" key="9">
    <source>
        <dbReference type="Proteomes" id="UP000028302"/>
    </source>
</evidence>
<comment type="caution">
    <text evidence="8">The sequence shown here is derived from an EMBL/GenBank/DDBJ whole genome shotgun (WGS) entry which is preliminary data.</text>
</comment>
<keyword evidence="3 5" id="KW-0808">Transferase</keyword>
<gene>
    <name evidence="8" type="ORF">C41B8_07117</name>
</gene>
<evidence type="ECO:0000256" key="6">
    <source>
        <dbReference type="PIRSR" id="PIRSR000410-1"/>
    </source>
</evidence>
<dbReference type="InterPro" id="IPR022642">
    <property type="entry name" value="CheR_C"/>
</dbReference>
<dbReference type="Gene3D" id="1.10.155.10">
    <property type="entry name" value="Chemotaxis receptor methyltransferase CheR, N-terminal domain"/>
    <property type="match status" value="1"/>
</dbReference>
<dbReference type="STRING" id="1304275.C41B8_07117"/>
<keyword evidence="4 5" id="KW-0949">S-adenosyl-L-methionine</keyword>
<feature type="binding site" evidence="6">
    <location>
        <position position="96"/>
    </location>
    <ligand>
        <name>S-adenosyl-L-methionine</name>
        <dbReference type="ChEBI" id="CHEBI:59789"/>
    </ligand>
</feature>
<evidence type="ECO:0000256" key="1">
    <source>
        <dbReference type="ARBA" id="ARBA00001541"/>
    </source>
</evidence>
<reference evidence="8 9" key="1">
    <citation type="submission" date="2013-03" db="EMBL/GenBank/DDBJ databases">
        <title>Salinisphaera hydrothermalis C41B8 Genome Sequencing.</title>
        <authorList>
            <person name="Li C."/>
            <person name="Lai Q."/>
            <person name="Shao Z."/>
        </authorList>
    </citation>
    <scope>NUCLEOTIDE SEQUENCE [LARGE SCALE GENOMIC DNA]</scope>
    <source>
        <strain evidence="8 9">C41B8</strain>
    </source>
</reference>
<dbReference type="Proteomes" id="UP000028302">
    <property type="component" value="Unassembled WGS sequence"/>
</dbReference>
<feature type="binding site" evidence="6">
    <location>
        <position position="127"/>
    </location>
    <ligand>
        <name>S-adenosyl-L-methionine</name>
        <dbReference type="ChEBI" id="CHEBI:59789"/>
    </ligand>
</feature>